<organism evidence="1 2">
    <name type="scientific">Ferrovum myxofaciens</name>
    <dbReference type="NCBI Taxonomy" id="416213"/>
    <lineage>
        <taxon>Bacteria</taxon>
        <taxon>Pseudomonadati</taxon>
        <taxon>Pseudomonadota</taxon>
        <taxon>Betaproteobacteria</taxon>
        <taxon>Ferrovales</taxon>
        <taxon>Ferrovaceae</taxon>
        <taxon>Ferrovum</taxon>
    </lineage>
</organism>
<dbReference type="PATRIC" id="fig|1789004.3.peg.1903"/>
<dbReference type="Proteomes" id="UP000075653">
    <property type="component" value="Unassembled WGS sequence"/>
</dbReference>
<gene>
    <name evidence="1" type="ORF">FEMY_18610</name>
</gene>
<evidence type="ECO:0000313" key="1">
    <source>
        <dbReference type="EMBL" id="KXW57596.1"/>
    </source>
</evidence>
<dbReference type="STRING" id="1789004.FEMY_18610"/>
<dbReference type="AlphaFoldDB" id="A0A149VWN8"/>
<protein>
    <recommendedName>
        <fullName evidence="3">HEPN domain-containing protein</fullName>
    </recommendedName>
</protein>
<comment type="caution">
    <text evidence="1">The sequence shown here is derived from an EMBL/GenBank/DDBJ whole genome shotgun (WGS) entry which is preliminary data.</text>
</comment>
<sequence length="59" mass="6704">MSKDEIRALLLEDINSFRLKAKFYESIRLSEAADYAKDLASNIELALTTMPSDSDSEIY</sequence>
<evidence type="ECO:0000313" key="2">
    <source>
        <dbReference type="Proteomes" id="UP000075653"/>
    </source>
</evidence>
<name>A0A149VWN8_9PROT</name>
<proteinExistence type="predicted"/>
<evidence type="ECO:0008006" key="3">
    <source>
        <dbReference type="Google" id="ProtNLM"/>
    </source>
</evidence>
<dbReference type="EMBL" id="LRRD01000047">
    <property type="protein sequence ID" value="KXW57596.1"/>
    <property type="molecule type" value="Genomic_DNA"/>
</dbReference>
<accession>A0A149VWN8</accession>
<reference evidence="1 2" key="1">
    <citation type="submission" date="2016-01" db="EMBL/GenBank/DDBJ databases">
        <title>Genome sequence of the acidophilic iron oxidising Ferrovum strain Z-31.</title>
        <authorList>
            <person name="Poehlein A."/>
            <person name="Ullrich S.R."/>
            <person name="Schloemann M."/>
            <person name="Muehling M."/>
            <person name="Daniel R."/>
        </authorList>
    </citation>
    <scope>NUCLEOTIDE SEQUENCE [LARGE SCALE GENOMIC DNA]</scope>
    <source>
        <strain evidence="1 2">Z-31</strain>
    </source>
</reference>
<keyword evidence="2" id="KW-1185">Reference proteome</keyword>